<dbReference type="PROSITE" id="PS51257">
    <property type="entry name" value="PROKAR_LIPOPROTEIN"/>
    <property type="match status" value="1"/>
</dbReference>
<protein>
    <recommendedName>
        <fullName evidence="4">DUF4270 domain-containing protein</fullName>
    </recommendedName>
</protein>
<evidence type="ECO:0000313" key="3">
    <source>
        <dbReference type="Proteomes" id="UP000486602"/>
    </source>
</evidence>
<evidence type="ECO:0008006" key="4">
    <source>
        <dbReference type="Google" id="ProtNLM"/>
    </source>
</evidence>
<proteinExistence type="predicted"/>
<reference evidence="2 3" key="1">
    <citation type="submission" date="2020-02" db="EMBL/GenBank/DDBJ databases">
        <title>Out from the shadows clarifying the taxonomy of the family Cryomorphaceae and related taxa by utilizing the GTDB taxonomic framework.</title>
        <authorList>
            <person name="Bowman J.P."/>
        </authorList>
    </citation>
    <scope>NUCLEOTIDE SEQUENCE [LARGE SCALE GENOMIC DNA]</scope>
    <source>
        <strain evidence="2 3">QSSC 1-22</strain>
    </source>
</reference>
<comment type="caution">
    <text evidence="2">The sequence shown here is derived from an EMBL/GenBank/DDBJ whole genome shotgun (WGS) entry which is preliminary data.</text>
</comment>
<dbReference type="AlphaFoldDB" id="A0A7K3WQQ5"/>
<feature type="chain" id="PRO_5029584494" description="DUF4270 domain-containing protein" evidence="1">
    <location>
        <begin position="24"/>
        <end position="396"/>
    </location>
</feature>
<keyword evidence="3" id="KW-1185">Reference proteome</keyword>
<sequence length="396" mass="44243">MKNSVLKFSFLFLLAALTFLSCKKDVPEPTGEAPATVIPEGGMISGVYKCCNQTVIDSFMMSDVTGRLTSQGGLSFIGSNDSYELLFFLPQVIDTGLYANPFFVDKYLKVIENGDTTAMYSSDISLHITQYHQFSNYTLISGTFEVWGINESINIPNGSIESGEFTNIPLFHNGSDGNYVIYQGEEADISTSKIMITDKMFFSHFRFKDEYIHSIDYGESSSGLSPSTLSSGTANSKVNITELNESESTVSGWIKTKEEVDLELHFQTVDYMSFPELEDGQMAVVFNFGEEILYFDSAKYVIPEFPSNKVDIYGYKGESTETRISVFYNLVDASSIQGQSQLYNTGLTYLESMIYGFSYLDFSSDNTKLSFEYGRAMGEPIYRQLCIKGKNIPIGM</sequence>
<dbReference type="RefSeq" id="WP_163285232.1">
    <property type="nucleotide sequence ID" value="NZ_JAAGVY010000016.1"/>
</dbReference>
<evidence type="ECO:0000313" key="2">
    <source>
        <dbReference type="EMBL" id="NEN23838.1"/>
    </source>
</evidence>
<organism evidence="2 3">
    <name type="scientific">Cryomorpha ignava</name>
    <dbReference type="NCBI Taxonomy" id="101383"/>
    <lineage>
        <taxon>Bacteria</taxon>
        <taxon>Pseudomonadati</taxon>
        <taxon>Bacteroidota</taxon>
        <taxon>Flavobacteriia</taxon>
        <taxon>Flavobacteriales</taxon>
        <taxon>Cryomorphaceae</taxon>
        <taxon>Cryomorpha</taxon>
    </lineage>
</organism>
<feature type="signal peptide" evidence="1">
    <location>
        <begin position="1"/>
        <end position="23"/>
    </location>
</feature>
<name>A0A7K3WQQ5_9FLAO</name>
<accession>A0A7K3WQQ5</accession>
<dbReference type="EMBL" id="JAAGVY010000016">
    <property type="protein sequence ID" value="NEN23838.1"/>
    <property type="molecule type" value="Genomic_DNA"/>
</dbReference>
<gene>
    <name evidence="2" type="ORF">G3O08_10025</name>
</gene>
<keyword evidence="1" id="KW-0732">Signal</keyword>
<evidence type="ECO:0000256" key="1">
    <source>
        <dbReference type="SAM" id="SignalP"/>
    </source>
</evidence>
<dbReference type="Proteomes" id="UP000486602">
    <property type="component" value="Unassembled WGS sequence"/>
</dbReference>